<dbReference type="SUPFAM" id="SSF51905">
    <property type="entry name" value="FAD/NAD(P)-binding domain"/>
    <property type="match status" value="1"/>
</dbReference>
<keyword evidence="2" id="KW-1185">Reference proteome</keyword>
<protein>
    <submittedName>
        <fullName evidence="1">FAD-dependent oxidoreductase</fullName>
        <ecNumber evidence="1">1.-.-.-</ecNumber>
    </submittedName>
</protein>
<evidence type="ECO:0000313" key="2">
    <source>
        <dbReference type="Proteomes" id="UP001597383"/>
    </source>
</evidence>
<dbReference type="Proteomes" id="UP001597383">
    <property type="component" value="Unassembled WGS sequence"/>
</dbReference>
<organism evidence="1 2">
    <name type="scientific">Ornithinibacillus salinisoli</name>
    <dbReference type="NCBI Taxonomy" id="1848459"/>
    <lineage>
        <taxon>Bacteria</taxon>
        <taxon>Bacillati</taxon>
        <taxon>Bacillota</taxon>
        <taxon>Bacilli</taxon>
        <taxon>Bacillales</taxon>
        <taxon>Bacillaceae</taxon>
        <taxon>Ornithinibacillus</taxon>
    </lineage>
</organism>
<dbReference type="Gene3D" id="3.50.50.60">
    <property type="entry name" value="FAD/NAD(P)-binding domain"/>
    <property type="match status" value="1"/>
</dbReference>
<dbReference type="RefSeq" id="WP_377556238.1">
    <property type="nucleotide sequence ID" value="NZ_JBHUHQ010000015.1"/>
</dbReference>
<dbReference type="InterPro" id="IPR036188">
    <property type="entry name" value="FAD/NAD-bd_sf"/>
</dbReference>
<dbReference type="EC" id="1.-.-.-" evidence="1"/>
<comment type="caution">
    <text evidence="1">The sequence shown here is derived from an EMBL/GenBank/DDBJ whole genome shotgun (WGS) entry which is preliminary data.</text>
</comment>
<reference evidence="2" key="1">
    <citation type="journal article" date="2019" name="Int. J. Syst. Evol. Microbiol.">
        <title>The Global Catalogue of Microorganisms (GCM) 10K type strain sequencing project: providing services to taxonomists for standard genome sequencing and annotation.</title>
        <authorList>
            <consortium name="The Broad Institute Genomics Platform"/>
            <consortium name="The Broad Institute Genome Sequencing Center for Infectious Disease"/>
            <person name="Wu L."/>
            <person name="Ma J."/>
        </authorList>
    </citation>
    <scope>NUCLEOTIDE SEQUENCE [LARGE SCALE GENOMIC DNA]</scope>
    <source>
        <strain evidence="2">R28</strain>
    </source>
</reference>
<keyword evidence="1" id="KW-0560">Oxidoreductase</keyword>
<dbReference type="EMBL" id="JBHUHQ010000015">
    <property type="protein sequence ID" value="MFD2044531.1"/>
    <property type="molecule type" value="Genomic_DNA"/>
</dbReference>
<name>A0ABW4W0I0_9BACI</name>
<proteinExistence type="predicted"/>
<dbReference type="PROSITE" id="PS51257">
    <property type="entry name" value="PROKAR_LIPOPROTEIN"/>
    <property type="match status" value="1"/>
</dbReference>
<dbReference type="InterPro" id="IPR005288">
    <property type="entry name" value="NadB"/>
</dbReference>
<sequence>MTKLKKDIAIIGGGIGGCLAALTAAKHGNNVVLTEETDWIGGQLTSQAVPPDEHPWIEDFGCTKTYRTFRNEIRDYYKRNYLLKEEAVQNDLLNPGNAWVSRLAHEPRVALTVLYDLLQPHLSNRRIEILLHHKAVRAEVEDDTIQKVIVTDQHTHVETEIEATYFLDATELGDVLPLAHVDYVVGAESSEQTEEPNALAEAIPQDIQSITHVFALDYVPGGDYTIPKPDMYDFWRNYQASFLDHMQLSEFIPQAHTGESKKMPFFTTEQSLGMWEYRRIIDSNQFTDGFYEGDISLINWPQNDYWLGSIIDVSESEKKKHLEGARQLSLSTLYWLQTEAPRPDGGKGFPEFRLRPDVVGTKDGLAMHPYIRESRRIKAMYTVTEHDINADLRENQGVRKRDDSVGIGAYRIDLHPTTVKNRLFYAKSYPFEIPLGSFIPIKMKNLIPACKNIGTTQLTNGCFRVHPVEWNIGEAAGALASFAIKHNVKPAQIYHDHTLTKAFQTTLTAIGIHLHWPEITAF</sequence>
<dbReference type="PANTHER" id="PTHR42716">
    <property type="entry name" value="L-ASPARTATE OXIDASE"/>
    <property type="match status" value="1"/>
</dbReference>
<gene>
    <name evidence="1" type="ORF">ACFSJF_09655</name>
</gene>
<accession>A0ABW4W0I0</accession>
<dbReference type="PANTHER" id="PTHR42716:SF1">
    <property type="entry name" value="SLL0471 PROTEIN"/>
    <property type="match status" value="1"/>
</dbReference>
<evidence type="ECO:0000313" key="1">
    <source>
        <dbReference type="EMBL" id="MFD2044531.1"/>
    </source>
</evidence>
<dbReference type="GO" id="GO:0016491">
    <property type="term" value="F:oxidoreductase activity"/>
    <property type="evidence" value="ECO:0007669"/>
    <property type="project" value="UniProtKB-KW"/>
</dbReference>
<dbReference type="Pfam" id="PF12831">
    <property type="entry name" value="FAD_oxidored"/>
    <property type="match status" value="1"/>
</dbReference>